<dbReference type="Gene3D" id="1.10.510.10">
    <property type="entry name" value="Transferase(Phosphotransferase) domain 1"/>
    <property type="match status" value="1"/>
</dbReference>
<dbReference type="PANTHER" id="PTHR24356:SF400">
    <property type="entry name" value="SERINE_THREONINE-PROTEIN KINASE CBK1"/>
    <property type="match status" value="1"/>
</dbReference>
<dbReference type="InParanoid" id="A0A1Y1UT85"/>
<dbReference type="InterPro" id="IPR000719">
    <property type="entry name" value="Prot_kinase_dom"/>
</dbReference>
<evidence type="ECO:0000256" key="9">
    <source>
        <dbReference type="ARBA" id="ARBA00047899"/>
    </source>
</evidence>
<feature type="domain" description="AGC-kinase C-terminal" evidence="15">
    <location>
        <begin position="801"/>
        <end position="885"/>
    </location>
</feature>
<accession>A0A1Y1UT85</accession>
<evidence type="ECO:0000256" key="11">
    <source>
        <dbReference type="PROSITE-ProRule" id="PRU10141"/>
    </source>
</evidence>
<name>A0A1Y1UT85_9TREE</name>
<feature type="region of interest" description="Disordered" evidence="12">
    <location>
        <begin position="195"/>
        <end position="215"/>
    </location>
</feature>
<keyword evidence="4" id="KW-0597">Phosphoprotein</keyword>
<evidence type="ECO:0000256" key="12">
    <source>
        <dbReference type="SAM" id="MobiDB-lite"/>
    </source>
</evidence>
<evidence type="ECO:0000256" key="10">
    <source>
        <dbReference type="ARBA" id="ARBA00048679"/>
    </source>
</evidence>
<dbReference type="STRING" id="4999.A0A1Y1UT85"/>
<dbReference type="InterPro" id="IPR011009">
    <property type="entry name" value="Kinase-like_dom_sf"/>
</dbReference>
<keyword evidence="3" id="KW-0723">Serine/threonine-protein kinase</keyword>
<evidence type="ECO:0000256" key="3">
    <source>
        <dbReference type="ARBA" id="ARBA00022527"/>
    </source>
</evidence>
<dbReference type="PROSITE" id="PS00108">
    <property type="entry name" value="PROTEIN_KINASE_ST"/>
    <property type="match status" value="1"/>
</dbReference>
<dbReference type="InterPro" id="IPR017441">
    <property type="entry name" value="Protein_kinase_ATP_BS"/>
</dbReference>
<dbReference type="InterPro" id="IPR000961">
    <property type="entry name" value="AGC-kinase_C"/>
</dbReference>
<reference evidence="16 17" key="1">
    <citation type="submission" date="2017-03" db="EMBL/GenBank/DDBJ databases">
        <title>Widespread Adenine N6-methylation of Active Genes in Fungi.</title>
        <authorList>
            <consortium name="DOE Joint Genome Institute"/>
            <person name="Mondo S.J."/>
            <person name="Dannebaum R.O."/>
            <person name="Kuo R.C."/>
            <person name="Louie K.B."/>
            <person name="Bewick A.J."/>
            <person name="Labutti K."/>
            <person name="Haridas S."/>
            <person name="Kuo A."/>
            <person name="Salamov A."/>
            <person name="Ahrendt S.R."/>
            <person name="Lau R."/>
            <person name="Bowen B.P."/>
            <person name="Lipzen A."/>
            <person name="Sullivan W."/>
            <person name="Andreopoulos W.B."/>
            <person name="Clum A."/>
            <person name="Lindquist E."/>
            <person name="Daum C."/>
            <person name="Northen T.R."/>
            <person name="Ramamoorthy G."/>
            <person name="Schmitz R.J."/>
            <person name="Gryganskyi A."/>
            <person name="Culley D."/>
            <person name="Magnuson J."/>
            <person name="James T.Y."/>
            <person name="O'Malley M.A."/>
            <person name="Stajich J.E."/>
            <person name="Spatafora J.W."/>
            <person name="Visel A."/>
            <person name="Grigoriev I.V."/>
        </authorList>
    </citation>
    <scope>NUCLEOTIDE SEQUENCE [LARGE SCALE GENOMIC DNA]</scope>
    <source>
        <strain evidence="16 17">NRRL Y-17943</strain>
    </source>
</reference>
<dbReference type="GO" id="GO:0005524">
    <property type="term" value="F:ATP binding"/>
    <property type="evidence" value="ECO:0007669"/>
    <property type="project" value="UniProtKB-UniRule"/>
</dbReference>
<evidence type="ECO:0000313" key="16">
    <source>
        <dbReference type="EMBL" id="ORX41239.1"/>
    </source>
</evidence>
<dbReference type="PROSITE" id="PS00107">
    <property type="entry name" value="PROTEIN_KINASE_ATP"/>
    <property type="match status" value="1"/>
</dbReference>
<keyword evidence="7 16" id="KW-0418">Kinase</keyword>
<evidence type="ECO:0000313" key="17">
    <source>
        <dbReference type="Proteomes" id="UP000193218"/>
    </source>
</evidence>
<sequence>MGTRVNSNTIVHSGFNDIASLVRGSRPPMPDKAQWPQKTRGGDDKLKGTPYEAFKTPRKPVRAEVERSNGRIQKTSGPGRRNERSQLELRRRKVNKRMIGPPKDFRHVFHASTYEEATELLLRWSVEGMGDKLGDPSWASPIKQIIKIRAREQQARAIAAVVEATVRGRLKPADGDLQPPGTLRVVNGLPSSIYSSTNDTMSPPLDAPSPSERAIGTARSSIPSVLARGSTPNLIANFPTGYFDRGTTTTNGSKTPSNLLTNPFNSPQILEEPIQSASGSAIVLGNRKLRPTAPLAIKKKVVPPIEEDPRSLSPAQAPLQRDLSTSRAVEKLLQAVSPPGETLQAENLPFRVVKPSLETLERSMSVALFFEQYYHGLLRPPKPQSQPADPGNYVVSRAKRLTQLEATFVLPENRFMSEDEKEARRDALQQEENWLLRERRRKVDVRAFELGRVIGHGAFGVVRIARERDSGRLVAMKQESRSQEGHVKAEKDLLVAAASKVMPAGDANAPSWIVRLHYAFQDTDNLYLVLDFMGGGDLLNLLVELDKFSEDMTRFYVTEMILALEETHSLGYIHRDIKPDNFLFTPEGHIRISDFGLATDLHWAHDTNYYEQQRRALLKKHGIDLEFAGGAKTKRMKKADVERIMGKEWLEEGNGVLTWRDKNRRKLAYSVCGTNSYMAPEVIRGQGYGFSCDWWSLGVIMYEALYGYPPFVSSSRHITRQKILNWKKNLKFPPTARVSPQCTDFLARLLCEPEDRIGSQKPANPSVLSSYSLRIETLKGTRILGLGSDGAAQLKAHPWFKSVNWDTIHSQEPPYAPDLYADDDTRHFDENIPAEPLAPAHGGADNIKDPFLRDKLHGAQLLEIRKDLAFKGWTFKSPHLIPRYGHAGNASSGGRSDETVIGHERALETPRASRMVDMGTVRSRALSM</sequence>
<comment type="caution">
    <text evidence="16">The sequence shown here is derived from an EMBL/GenBank/DDBJ whole genome shotgun (WGS) entry which is preliminary data.</text>
</comment>
<dbReference type="InterPro" id="IPR050236">
    <property type="entry name" value="Ser_Thr_kinase_AGC"/>
</dbReference>
<feature type="domain" description="Protein kinase" evidence="13">
    <location>
        <begin position="448"/>
        <end position="800"/>
    </location>
</feature>
<feature type="region of interest" description="Disordered" evidence="12">
    <location>
        <begin position="21"/>
        <end position="87"/>
    </location>
</feature>
<evidence type="ECO:0000256" key="7">
    <source>
        <dbReference type="ARBA" id="ARBA00022777"/>
    </source>
</evidence>
<evidence type="ECO:0000259" key="14">
    <source>
        <dbReference type="PROSITE" id="PS50108"/>
    </source>
</evidence>
<dbReference type="GO" id="GO:0035556">
    <property type="term" value="P:intracellular signal transduction"/>
    <property type="evidence" value="ECO:0007669"/>
    <property type="project" value="TreeGrafter"/>
</dbReference>
<protein>
    <recommendedName>
        <fullName evidence="2">non-specific serine/threonine protein kinase</fullName>
        <ecNumber evidence="2">2.7.11.1</ecNumber>
    </recommendedName>
</protein>
<dbReference type="EC" id="2.7.11.1" evidence="2"/>
<dbReference type="PROSITE" id="PS51285">
    <property type="entry name" value="AGC_KINASE_CTER"/>
    <property type="match status" value="1"/>
</dbReference>
<evidence type="ECO:0000256" key="6">
    <source>
        <dbReference type="ARBA" id="ARBA00022741"/>
    </source>
</evidence>
<comment type="catalytic activity">
    <reaction evidence="9">
        <text>L-threonyl-[protein] + ATP = O-phospho-L-threonyl-[protein] + ADP + H(+)</text>
        <dbReference type="Rhea" id="RHEA:46608"/>
        <dbReference type="Rhea" id="RHEA-COMP:11060"/>
        <dbReference type="Rhea" id="RHEA-COMP:11605"/>
        <dbReference type="ChEBI" id="CHEBI:15378"/>
        <dbReference type="ChEBI" id="CHEBI:30013"/>
        <dbReference type="ChEBI" id="CHEBI:30616"/>
        <dbReference type="ChEBI" id="CHEBI:61977"/>
        <dbReference type="ChEBI" id="CHEBI:456216"/>
        <dbReference type="EC" id="2.7.11.1"/>
    </reaction>
</comment>
<dbReference type="AlphaFoldDB" id="A0A1Y1UT85"/>
<dbReference type="SMART" id="SM00133">
    <property type="entry name" value="S_TK_X"/>
    <property type="match status" value="1"/>
</dbReference>
<dbReference type="Proteomes" id="UP000193218">
    <property type="component" value="Unassembled WGS sequence"/>
</dbReference>
<evidence type="ECO:0000256" key="2">
    <source>
        <dbReference type="ARBA" id="ARBA00012513"/>
    </source>
</evidence>
<keyword evidence="8 11" id="KW-0067">ATP-binding</keyword>
<gene>
    <name evidence="16" type="ORF">BD324DRAFT_648119</name>
</gene>
<proteinExistence type="inferred from homology"/>
<evidence type="ECO:0000256" key="1">
    <source>
        <dbReference type="ARBA" id="ARBA00005719"/>
    </source>
</evidence>
<dbReference type="SMART" id="SM00220">
    <property type="entry name" value="S_TKc"/>
    <property type="match status" value="1"/>
</dbReference>
<dbReference type="EMBL" id="NBSH01000001">
    <property type="protein sequence ID" value="ORX41239.1"/>
    <property type="molecule type" value="Genomic_DNA"/>
</dbReference>
<evidence type="ECO:0000256" key="8">
    <source>
        <dbReference type="ARBA" id="ARBA00022840"/>
    </source>
</evidence>
<dbReference type="InterPro" id="IPR000095">
    <property type="entry name" value="CRIB_dom"/>
</dbReference>
<dbReference type="CDD" id="cd05573">
    <property type="entry name" value="STKc_ROCK_NDR_like"/>
    <property type="match status" value="1"/>
</dbReference>
<evidence type="ECO:0000259" key="15">
    <source>
        <dbReference type="PROSITE" id="PS51285"/>
    </source>
</evidence>
<dbReference type="FunFam" id="1.10.510.10:FF:000024">
    <property type="entry name" value="Probable serine/threonine-protein kinase cot-1"/>
    <property type="match status" value="1"/>
</dbReference>
<keyword evidence="17" id="KW-1185">Reference proteome</keyword>
<evidence type="ECO:0000256" key="4">
    <source>
        <dbReference type="ARBA" id="ARBA00022553"/>
    </source>
</evidence>
<organism evidence="16 17">
    <name type="scientific">Kockovaella imperatae</name>
    <dbReference type="NCBI Taxonomy" id="4999"/>
    <lineage>
        <taxon>Eukaryota</taxon>
        <taxon>Fungi</taxon>
        <taxon>Dikarya</taxon>
        <taxon>Basidiomycota</taxon>
        <taxon>Agaricomycotina</taxon>
        <taxon>Tremellomycetes</taxon>
        <taxon>Tremellales</taxon>
        <taxon>Cuniculitremaceae</taxon>
        <taxon>Kockovaella</taxon>
    </lineage>
</organism>
<dbReference type="PROSITE" id="PS50108">
    <property type="entry name" value="CRIB"/>
    <property type="match status" value="1"/>
</dbReference>
<dbReference type="Pfam" id="PF00069">
    <property type="entry name" value="Pkinase"/>
    <property type="match status" value="2"/>
</dbReference>
<feature type="binding site" evidence="11">
    <location>
        <position position="477"/>
    </location>
    <ligand>
        <name>ATP</name>
        <dbReference type="ChEBI" id="CHEBI:30616"/>
    </ligand>
</feature>
<dbReference type="Gene3D" id="3.30.200.20">
    <property type="entry name" value="Phosphorylase Kinase, domain 1"/>
    <property type="match status" value="1"/>
</dbReference>
<dbReference type="InterPro" id="IPR008271">
    <property type="entry name" value="Ser/Thr_kinase_AS"/>
</dbReference>
<dbReference type="PROSITE" id="PS50011">
    <property type="entry name" value="PROTEIN_KINASE_DOM"/>
    <property type="match status" value="1"/>
</dbReference>
<dbReference type="OrthoDB" id="3638488at2759"/>
<feature type="domain" description="CRIB" evidence="14">
    <location>
        <begin position="99"/>
        <end position="112"/>
    </location>
</feature>
<keyword evidence="6 11" id="KW-0547">Nucleotide-binding</keyword>
<dbReference type="RefSeq" id="XP_021874918.1">
    <property type="nucleotide sequence ID" value="XM_022017784.1"/>
</dbReference>
<evidence type="ECO:0000256" key="5">
    <source>
        <dbReference type="ARBA" id="ARBA00022679"/>
    </source>
</evidence>
<dbReference type="GO" id="GO:0004674">
    <property type="term" value="F:protein serine/threonine kinase activity"/>
    <property type="evidence" value="ECO:0007669"/>
    <property type="project" value="UniProtKB-KW"/>
</dbReference>
<dbReference type="GO" id="GO:0007010">
    <property type="term" value="P:cytoskeleton organization"/>
    <property type="evidence" value="ECO:0007669"/>
    <property type="project" value="UniProtKB-ARBA"/>
</dbReference>
<comment type="similarity">
    <text evidence="1">Belongs to the protein kinase superfamily. AGC Ser/Thr protein kinase family. DMPK subfamily.</text>
</comment>
<dbReference type="GeneID" id="33559593"/>
<comment type="catalytic activity">
    <reaction evidence="10">
        <text>L-seryl-[protein] + ATP = O-phospho-L-seryl-[protein] + ADP + H(+)</text>
        <dbReference type="Rhea" id="RHEA:17989"/>
        <dbReference type="Rhea" id="RHEA-COMP:9863"/>
        <dbReference type="Rhea" id="RHEA-COMP:11604"/>
        <dbReference type="ChEBI" id="CHEBI:15378"/>
        <dbReference type="ChEBI" id="CHEBI:29999"/>
        <dbReference type="ChEBI" id="CHEBI:30616"/>
        <dbReference type="ChEBI" id="CHEBI:83421"/>
        <dbReference type="ChEBI" id="CHEBI:456216"/>
        <dbReference type="EC" id="2.7.11.1"/>
    </reaction>
</comment>
<evidence type="ECO:0000259" key="13">
    <source>
        <dbReference type="PROSITE" id="PS50011"/>
    </source>
</evidence>
<dbReference type="SUPFAM" id="SSF56112">
    <property type="entry name" value="Protein kinase-like (PK-like)"/>
    <property type="match status" value="1"/>
</dbReference>
<dbReference type="PANTHER" id="PTHR24356">
    <property type="entry name" value="SERINE/THREONINE-PROTEIN KINASE"/>
    <property type="match status" value="1"/>
</dbReference>
<keyword evidence="5" id="KW-0808">Transferase</keyword>